<dbReference type="PANTHER" id="PTHR43065">
    <property type="entry name" value="SENSOR HISTIDINE KINASE"/>
    <property type="match status" value="1"/>
</dbReference>
<dbReference type="Proteomes" id="UP000283458">
    <property type="component" value="Unassembled WGS sequence"/>
</dbReference>
<evidence type="ECO:0000256" key="3">
    <source>
        <dbReference type="SAM" id="MobiDB-lite"/>
    </source>
</evidence>
<evidence type="ECO:0000313" key="6">
    <source>
        <dbReference type="EMBL" id="RJF79383.1"/>
    </source>
</evidence>
<dbReference type="SUPFAM" id="SSF55874">
    <property type="entry name" value="ATPase domain of HSP90 chaperone/DNA topoisomerase II/histidine kinase"/>
    <property type="match status" value="1"/>
</dbReference>
<evidence type="ECO:0000259" key="4">
    <source>
        <dbReference type="PROSITE" id="PS50109"/>
    </source>
</evidence>
<dbReference type="AlphaFoldDB" id="A0A418VSD1"/>
<keyword evidence="6" id="KW-0418">Kinase</keyword>
<evidence type="ECO:0000256" key="1">
    <source>
        <dbReference type="ARBA" id="ARBA00000085"/>
    </source>
</evidence>
<dbReference type="InterPro" id="IPR004358">
    <property type="entry name" value="Sig_transdc_His_kin-like_C"/>
</dbReference>
<evidence type="ECO:0000259" key="5">
    <source>
        <dbReference type="PROSITE" id="PS50112"/>
    </source>
</evidence>
<feature type="domain" description="PAS" evidence="5">
    <location>
        <begin position="208"/>
        <end position="253"/>
    </location>
</feature>
<dbReference type="Gene3D" id="3.30.450.20">
    <property type="entry name" value="PAS domain"/>
    <property type="match status" value="2"/>
</dbReference>
<accession>A0A418VSD1</accession>
<dbReference type="EMBL" id="QYUL01000003">
    <property type="protein sequence ID" value="RJF79383.1"/>
    <property type="molecule type" value="Genomic_DNA"/>
</dbReference>
<dbReference type="CDD" id="cd00130">
    <property type="entry name" value="PAS"/>
    <property type="match status" value="2"/>
</dbReference>
<gene>
    <name evidence="6" type="ORF">D3877_21635</name>
</gene>
<feature type="region of interest" description="Disordered" evidence="3">
    <location>
        <begin position="1"/>
        <end position="30"/>
    </location>
</feature>
<dbReference type="PROSITE" id="PS50112">
    <property type="entry name" value="PAS"/>
    <property type="match status" value="1"/>
</dbReference>
<proteinExistence type="predicted"/>
<comment type="catalytic activity">
    <reaction evidence="1">
        <text>ATP + protein L-histidine = ADP + protein N-phospho-L-histidine.</text>
        <dbReference type="EC" id="2.7.13.3"/>
    </reaction>
</comment>
<dbReference type="InterPro" id="IPR005467">
    <property type="entry name" value="His_kinase_dom"/>
</dbReference>
<sequence length="610" mass="66690">MKTEEANPAQNLSPPRPRGRPQLGNSTNKGDTMGFGSWSDCCNLCFRVFGAVIRSDIWRVPMAANQSSDSAGLYDLLVAAISASGRHWAWECDADLRFTRFTDGFREATGLSVETMIGVSCLDFRRRGAKSEALEHHIATMAAHKPFYDFAYSLTDDTGRAHHITISASPFFTADGAFAGYRGLGSETSATYGRLQYIELLERAKAESDRRVKAIFNGVGTFVMLLLIDGAVVEINHAALSFRGLAREQVTGEPLWDGPWFGTEDAARAAIRDAVETAALGDATSLDLQFANIADASHHFTVTCHPVRSAGGDVLYVLLEAHDMTDFVTMQRRNRELELEVMHGQKMESLGTMAGGIAHEINTPMQYIGDNMKFVRDSFIEIRDRLVTAVGTLDDDSQYLVDEIPTALTEGLEGVERVCKIVSAIKEFSHPDTGHKAWTDLARALETTATVTRNQWKYVANVVFDIEPDLPPVFCEAGGINQVILNLIVNAAHAIEDKNRASGADNSVKGTITLGLKRADDCVVLSVRDTGCGVPPENREKIFDLFFTTKPPGRGTGQGLSICQSIVLRRHGGRISVESEVGQGACFHVQLPIADVSDNDRSERQPQEMA</sequence>
<dbReference type="SMART" id="SM00091">
    <property type="entry name" value="PAS"/>
    <property type="match status" value="2"/>
</dbReference>
<dbReference type="EC" id="2.7.13.3" evidence="2"/>
<dbReference type="Gene3D" id="1.10.287.130">
    <property type="match status" value="1"/>
</dbReference>
<dbReference type="SMART" id="SM00387">
    <property type="entry name" value="HATPase_c"/>
    <property type="match status" value="1"/>
</dbReference>
<dbReference type="Pfam" id="PF08448">
    <property type="entry name" value="PAS_4"/>
    <property type="match status" value="2"/>
</dbReference>
<dbReference type="InterPro" id="IPR036890">
    <property type="entry name" value="HATPase_C_sf"/>
</dbReference>
<dbReference type="Gene3D" id="3.30.565.10">
    <property type="entry name" value="Histidine kinase-like ATPase, C-terminal domain"/>
    <property type="match status" value="1"/>
</dbReference>
<feature type="domain" description="Histidine kinase" evidence="4">
    <location>
        <begin position="356"/>
        <end position="595"/>
    </location>
</feature>
<dbReference type="Pfam" id="PF02518">
    <property type="entry name" value="HATPase_c"/>
    <property type="match status" value="1"/>
</dbReference>
<dbReference type="InterPro" id="IPR035965">
    <property type="entry name" value="PAS-like_dom_sf"/>
</dbReference>
<keyword evidence="7" id="KW-1185">Reference proteome</keyword>
<dbReference type="PANTHER" id="PTHR43065:SF50">
    <property type="entry name" value="HISTIDINE KINASE"/>
    <property type="match status" value="1"/>
</dbReference>
<dbReference type="InterPro" id="IPR013656">
    <property type="entry name" value="PAS_4"/>
</dbReference>
<dbReference type="InterPro" id="IPR000014">
    <property type="entry name" value="PAS"/>
</dbReference>
<dbReference type="PROSITE" id="PS50109">
    <property type="entry name" value="HIS_KIN"/>
    <property type="match status" value="1"/>
</dbReference>
<name>A0A418VSD1_9PROT</name>
<evidence type="ECO:0000313" key="7">
    <source>
        <dbReference type="Proteomes" id="UP000283458"/>
    </source>
</evidence>
<keyword evidence="6" id="KW-0808">Transferase</keyword>
<protein>
    <recommendedName>
        <fullName evidence="2">histidine kinase</fullName>
        <ecNumber evidence="2">2.7.13.3</ecNumber>
    </recommendedName>
</protein>
<dbReference type="PRINTS" id="PR00344">
    <property type="entry name" value="BCTRLSENSOR"/>
</dbReference>
<reference evidence="6 7" key="1">
    <citation type="submission" date="2018-09" db="EMBL/GenBank/DDBJ databases">
        <authorList>
            <person name="Zhu H."/>
        </authorList>
    </citation>
    <scope>NUCLEOTIDE SEQUENCE [LARGE SCALE GENOMIC DNA]</scope>
    <source>
        <strain evidence="6 7">K2W22B-5</strain>
    </source>
</reference>
<organism evidence="6 7">
    <name type="scientific">Azospirillum cavernae</name>
    <dbReference type="NCBI Taxonomy" id="2320860"/>
    <lineage>
        <taxon>Bacteria</taxon>
        <taxon>Pseudomonadati</taxon>
        <taxon>Pseudomonadota</taxon>
        <taxon>Alphaproteobacteria</taxon>
        <taxon>Rhodospirillales</taxon>
        <taxon>Azospirillaceae</taxon>
        <taxon>Azospirillum</taxon>
    </lineage>
</organism>
<dbReference type="GO" id="GO:0004673">
    <property type="term" value="F:protein histidine kinase activity"/>
    <property type="evidence" value="ECO:0007669"/>
    <property type="project" value="UniProtKB-EC"/>
</dbReference>
<dbReference type="SUPFAM" id="SSF55785">
    <property type="entry name" value="PYP-like sensor domain (PAS domain)"/>
    <property type="match status" value="2"/>
</dbReference>
<comment type="caution">
    <text evidence="6">The sequence shown here is derived from an EMBL/GenBank/DDBJ whole genome shotgun (WGS) entry which is preliminary data.</text>
</comment>
<evidence type="ECO:0000256" key="2">
    <source>
        <dbReference type="ARBA" id="ARBA00012438"/>
    </source>
</evidence>
<dbReference type="InterPro" id="IPR003594">
    <property type="entry name" value="HATPase_dom"/>
</dbReference>